<proteinExistence type="predicted"/>
<dbReference type="EMBL" id="FOPJ01000002">
    <property type="protein sequence ID" value="SFG26092.1"/>
    <property type="molecule type" value="Genomic_DNA"/>
</dbReference>
<dbReference type="GO" id="GO:0005576">
    <property type="term" value="C:extracellular region"/>
    <property type="evidence" value="ECO:0007669"/>
    <property type="project" value="TreeGrafter"/>
</dbReference>
<keyword evidence="11 13" id="KW-0961">Cell wall biogenesis/degradation</keyword>
<evidence type="ECO:0000256" key="12">
    <source>
        <dbReference type="ARBA" id="ARBA00060592"/>
    </source>
</evidence>
<dbReference type="SUPFAM" id="SSF141523">
    <property type="entry name" value="L,D-transpeptidase catalytic domain-like"/>
    <property type="match status" value="1"/>
</dbReference>
<dbReference type="Gene3D" id="2.60.40.3780">
    <property type="match status" value="1"/>
</dbReference>
<keyword evidence="17" id="KW-1185">Reference proteome</keyword>
<dbReference type="Gene3D" id="2.40.440.10">
    <property type="entry name" value="L,D-transpeptidase catalytic domain-like"/>
    <property type="match status" value="1"/>
</dbReference>
<dbReference type="PANTHER" id="PTHR30582">
    <property type="entry name" value="L,D-TRANSPEPTIDASE"/>
    <property type="match status" value="1"/>
</dbReference>
<dbReference type="Pfam" id="PF03734">
    <property type="entry name" value="YkuD"/>
    <property type="match status" value="1"/>
</dbReference>
<name>A0A1I2QCI0_9CORY</name>
<dbReference type="Gene3D" id="2.60.40.3710">
    <property type="match status" value="1"/>
</dbReference>
<organism evidence="16 17">
    <name type="scientific">Corynebacterium spheniscorum</name>
    <dbReference type="NCBI Taxonomy" id="185761"/>
    <lineage>
        <taxon>Bacteria</taxon>
        <taxon>Bacillati</taxon>
        <taxon>Actinomycetota</taxon>
        <taxon>Actinomycetes</taxon>
        <taxon>Mycobacteriales</taxon>
        <taxon>Corynebacteriaceae</taxon>
        <taxon>Corynebacterium</taxon>
    </lineage>
</organism>
<keyword evidence="10" id="KW-0012">Acyltransferase</keyword>
<dbReference type="GO" id="GO:0018104">
    <property type="term" value="P:peptidoglycan-protein cross-linking"/>
    <property type="evidence" value="ECO:0007669"/>
    <property type="project" value="TreeGrafter"/>
</dbReference>
<keyword evidence="9 16" id="KW-0449">Lipoprotein</keyword>
<keyword evidence="7" id="KW-0472">Membrane</keyword>
<dbReference type="GO" id="GO:0071972">
    <property type="term" value="F:peptidoglycan L,D-transpeptidase activity"/>
    <property type="evidence" value="ECO:0007669"/>
    <property type="project" value="TreeGrafter"/>
</dbReference>
<comment type="pathway">
    <text evidence="1 13">Cell wall biogenesis; peptidoglycan biosynthesis.</text>
</comment>
<feature type="active site" description="Proton donor/acceptor" evidence="13">
    <location>
        <position position="393"/>
    </location>
</feature>
<dbReference type="PROSITE" id="PS52029">
    <property type="entry name" value="LD_TPASE"/>
    <property type="match status" value="1"/>
</dbReference>
<evidence type="ECO:0000256" key="1">
    <source>
        <dbReference type="ARBA" id="ARBA00004752"/>
    </source>
</evidence>
<comment type="pathway">
    <text evidence="12">Glycan biosynthesis.</text>
</comment>
<dbReference type="InterPro" id="IPR050979">
    <property type="entry name" value="LD-transpeptidase"/>
</dbReference>
<evidence type="ECO:0000313" key="17">
    <source>
        <dbReference type="Proteomes" id="UP000199065"/>
    </source>
</evidence>
<evidence type="ECO:0000256" key="10">
    <source>
        <dbReference type="ARBA" id="ARBA00023315"/>
    </source>
</evidence>
<keyword evidence="2" id="KW-1003">Cell membrane</keyword>
<evidence type="ECO:0000256" key="9">
    <source>
        <dbReference type="ARBA" id="ARBA00023288"/>
    </source>
</evidence>
<evidence type="ECO:0000256" key="3">
    <source>
        <dbReference type="ARBA" id="ARBA00022679"/>
    </source>
</evidence>
<dbReference type="GO" id="GO:0008360">
    <property type="term" value="P:regulation of cell shape"/>
    <property type="evidence" value="ECO:0007669"/>
    <property type="project" value="UniProtKB-UniRule"/>
</dbReference>
<feature type="region of interest" description="Disordered" evidence="14">
    <location>
        <begin position="107"/>
        <end position="133"/>
    </location>
</feature>
<evidence type="ECO:0000256" key="14">
    <source>
        <dbReference type="SAM" id="MobiDB-lite"/>
    </source>
</evidence>
<feature type="active site" description="Nucleophile" evidence="13">
    <location>
        <position position="411"/>
    </location>
</feature>
<evidence type="ECO:0000256" key="11">
    <source>
        <dbReference type="ARBA" id="ARBA00023316"/>
    </source>
</evidence>
<evidence type="ECO:0000256" key="8">
    <source>
        <dbReference type="ARBA" id="ARBA00023139"/>
    </source>
</evidence>
<protein>
    <submittedName>
        <fullName evidence="16">Lipoprotein-anchoring transpeptidase ErfK/SrfK</fullName>
    </submittedName>
</protein>
<evidence type="ECO:0000313" key="16">
    <source>
        <dbReference type="EMBL" id="SFG26092.1"/>
    </source>
</evidence>
<keyword evidence="3" id="KW-0808">Transferase</keyword>
<feature type="domain" description="L,D-TPase catalytic" evidence="15">
    <location>
        <begin position="311"/>
        <end position="435"/>
    </location>
</feature>
<accession>A0A1I2QCI0</accession>
<keyword evidence="5 13" id="KW-0133">Cell shape</keyword>
<dbReference type="UniPathway" id="UPA00219"/>
<evidence type="ECO:0000256" key="4">
    <source>
        <dbReference type="ARBA" id="ARBA00022729"/>
    </source>
</evidence>
<evidence type="ECO:0000256" key="7">
    <source>
        <dbReference type="ARBA" id="ARBA00023136"/>
    </source>
</evidence>
<evidence type="ECO:0000256" key="13">
    <source>
        <dbReference type="PROSITE-ProRule" id="PRU01373"/>
    </source>
</evidence>
<dbReference type="InterPro" id="IPR005490">
    <property type="entry name" value="LD_TPept_cat_dom"/>
</dbReference>
<gene>
    <name evidence="16" type="ORF">SAMN05660282_00394</name>
</gene>
<keyword evidence="4" id="KW-0732">Signal</keyword>
<dbReference type="GO" id="GO:0016746">
    <property type="term" value="F:acyltransferase activity"/>
    <property type="evidence" value="ECO:0007669"/>
    <property type="project" value="UniProtKB-KW"/>
</dbReference>
<reference evidence="16 17" key="1">
    <citation type="submission" date="2016-10" db="EMBL/GenBank/DDBJ databases">
        <authorList>
            <person name="de Groot N.N."/>
        </authorList>
    </citation>
    <scope>NUCLEOTIDE SEQUENCE [LARGE SCALE GENOMIC DNA]</scope>
    <source>
        <strain>J11</strain>
        <strain evidence="17">PG 39</strain>
    </source>
</reference>
<evidence type="ECO:0000256" key="5">
    <source>
        <dbReference type="ARBA" id="ARBA00022960"/>
    </source>
</evidence>
<dbReference type="GO" id="GO:0071555">
    <property type="term" value="P:cell wall organization"/>
    <property type="evidence" value="ECO:0007669"/>
    <property type="project" value="UniProtKB-UniRule"/>
</dbReference>
<dbReference type="FunFam" id="2.40.440.10:FF:000005">
    <property type="entry name" value="L,D-transpeptidase 2"/>
    <property type="match status" value="1"/>
</dbReference>
<keyword evidence="8" id="KW-0564">Palmitate</keyword>
<dbReference type="Pfam" id="PF17964">
    <property type="entry name" value="Big_10"/>
    <property type="match status" value="1"/>
</dbReference>
<dbReference type="InterPro" id="IPR041280">
    <property type="entry name" value="Big_10"/>
</dbReference>
<dbReference type="InterPro" id="IPR038063">
    <property type="entry name" value="Transpep_catalytic_dom"/>
</dbReference>
<evidence type="ECO:0000256" key="6">
    <source>
        <dbReference type="ARBA" id="ARBA00022984"/>
    </source>
</evidence>
<evidence type="ECO:0000256" key="2">
    <source>
        <dbReference type="ARBA" id="ARBA00022475"/>
    </source>
</evidence>
<dbReference type="STRING" id="185761.SAMN05660282_00394"/>
<dbReference type="Proteomes" id="UP000199065">
    <property type="component" value="Unassembled WGS sequence"/>
</dbReference>
<dbReference type="PANTHER" id="PTHR30582:SF2">
    <property type="entry name" value="L,D-TRANSPEPTIDASE YCIB-RELATED"/>
    <property type="match status" value="1"/>
</dbReference>
<evidence type="ECO:0000259" key="15">
    <source>
        <dbReference type="PROSITE" id="PS52029"/>
    </source>
</evidence>
<dbReference type="CDD" id="cd16913">
    <property type="entry name" value="YkuD_like"/>
    <property type="match status" value="1"/>
</dbReference>
<keyword evidence="6 13" id="KW-0573">Peptidoglycan synthesis</keyword>
<sequence length="469" mass="50434">MTRSSHKATAQRGPTCLVITMNHGEPGLVVEGVSVSEQVGNFSATPAAVDDSCTPAGMMLSRPSPRKANRNFRAGIKTGLAALFVISGVSTTLSACTIERGTAQVAEEETQSSAAKPPEKLAPAVSVRDGETGVDPTEKIVVRSQGDGLKSVVMTNENGYEVESKLSDDGRRWENDEVLGYYRTYTLKATDKNGKTTELTFSTQTPNGTAAVALSPLEGATVGVGQTISMRFGYPIADREAAQDAIEVITDPPVDGAFYWLNNYEVRWRPKNFWAAGTKVTVKAKIYGKDLGNGIYGEADNETSFTIGDDVRAIVDDRTHMMTVSRNGEVLRSIPVSLGSGKWPTPNGTYIIGDKHKELIMDSETYGLPHDEGGYRVKVKYATQMSYSGIYVHGAPWSVWAQGNTNTSHGCVNVTDEIAQWFQETVKPGDVVIVQHTVGGEFSGFDGLGDWNIPWGTWSAGNARVSTGG</sequence>
<dbReference type="CDD" id="cd13432">
    <property type="entry name" value="LDT_IgD_like_2"/>
    <property type="match status" value="1"/>
</dbReference>
<dbReference type="AlphaFoldDB" id="A0A1I2QCI0"/>